<proteinExistence type="predicted"/>
<dbReference type="Gene3D" id="3.10.180.10">
    <property type="entry name" value="2,3-Dihydroxybiphenyl 1,2-Dioxygenase, domain 1"/>
    <property type="match status" value="2"/>
</dbReference>
<protein>
    <submittedName>
        <fullName evidence="2">VOC family protein</fullName>
    </submittedName>
</protein>
<feature type="domain" description="Glyoxalase-like" evidence="1">
    <location>
        <begin position="8"/>
        <end position="117"/>
    </location>
</feature>
<dbReference type="InterPro" id="IPR029068">
    <property type="entry name" value="Glyas_Bleomycin-R_OHBP_Dase"/>
</dbReference>
<dbReference type="RefSeq" id="WP_195001740.1">
    <property type="nucleotide sequence ID" value="NZ_JADLQN010000001.1"/>
</dbReference>
<reference evidence="2 3" key="1">
    <citation type="submission" date="2020-10" db="EMBL/GenBank/DDBJ databases">
        <title>Identification of Nocardia species via Next-generation sequencing and recognition of intraspecies genetic diversity.</title>
        <authorList>
            <person name="Li P."/>
            <person name="Li P."/>
            <person name="Lu B."/>
        </authorList>
    </citation>
    <scope>NUCLEOTIDE SEQUENCE [LARGE SCALE GENOMIC DNA]</scope>
    <source>
        <strain evidence="2 3">BJ06-0143</strain>
    </source>
</reference>
<name>A0ABS0D9L4_9NOCA</name>
<keyword evidence="3" id="KW-1185">Reference proteome</keyword>
<dbReference type="PANTHER" id="PTHR35908:SF1">
    <property type="entry name" value="CONSERVED PROTEIN"/>
    <property type="match status" value="1"/>
</dbReference>
<feature type="domain" description="Glyoxalase-like" evidence="1">
    <location>
        <begin position="132"/>
        <end position="235"/>
    </location>
</feature>
<evidence type="ECO:0000259" key="1">
    <source>
        <dbReference type="Pfam" id="PF18029"/>
    </source>
</evidence>
<evidence type="ECO:0000313" key="3">
    <source>
        <dbReference type="Proteomes" id="UP000707731"/>
    </source>
</evidence>
<dbReference type="InterPro" id="IPR041581">
    <property type="entry name" value="Glyoxalase_6"/>
</dbReference>
<evidence type="ECO:0000313" key="2">
    <source>
        <dbReference type="EMBL" id="MBF6355091.1"/>
    </source>
</evidence>
<comment type="caution">
    <text evidence="2">The sequence shown here is derived from an EMBL/GenBank/DDBJ whole genome shotgun (WGS) entry which is preliminary data.</text>
</comment>
<dbReference type="SUPFAM" id="SSF54593">
    <property type="entry name" value="Glyoxalase/Bleomycin resistance protein/Dihydroxybiphenyl dioxygenase"/>
    <property type="match status" value="2"/>
</dbReference>
<dbReference type="EMBL" id="JADLQN010000001">
    <property type="protein sequence ID" value="MBF6355091.1"/>
    <property type="molecule type" value="Genomic_DNA"/>
</dbReference>
<dbReference type="PANTHER" id="PTHR35908">
    <property type="entry name" value="HYPOTHETICAL FUSION PROTEIN"/>
    <property type="match status" value="1"/>
</dbReference>
<organism evidence="2 3">
    <name type="scientific">Nocardia higoensis</name>
    <dbReference type="NCBI Taxonomy" id="228599"/>
    <lineage>
        <taxon>Bacteria</taxon>
        <taxon>Bacillati</taxon>
        <taxon>Actinomycetota</taxon>
        <taxon>Actinomycetes</taxon>
        <taxon>Mycobacteriales</taxon>
        <taxon>Nocardiaceae</taxon>
        <taxon>Nocardia</taxon>
    </lineage>
</organism>
<gene>
    <name evidence="2" type="ORF">IU449_11155</name>
</gene>
<dbReference type="Pfam" id="PF18029">
    <property type="entry name" value="Glyoxalase_6"/>
    <property type="match status" value="2"/>
</dbReference>
<accession>A0ABS0D9L4</accession>
<sequence>MSTHLACVVFDADQPRGLAGFWAELLGWTVLLDTAERVDVAAADVAGGEVGLSFRPAETAKNGKNRLHLDVCSRTARHQREQVDRALALGARHLDLGQGEVPWTVLADPEGNEFCVLEPRDQYTGTGALAAIVVDAVDPARLANFWSRAFGWPVAHRDPVLVGLRSATDLGSWLEFVRSDDASDRRGRLHLDLQIWSGCAEEITRLCSAGATPVDSGNPDAVVLTDPEANAFRVLRAAADHLGA</sequence>
<dbReference type="Proteomes" id="UP000707731">
    <property type="component" value="Unassembled WGS sequence"/>
</dbReference>